<dbReference type="AlphaFoldDB" id="A0AA95H4A1"/>
<dbReference type="SUPFAM" id="SSF117074">
    <property type="entry name" value="Hypothetical protein PA1324"/>
    <property type="match status" value="1"/>
</dbReference>
<keyword evidence="2" id="KW-0964">Secreted</keyword>
<dbReference type="InterPro" id="IPR051417">
    <property type="entry name" value="SDr/BOS_complex"/>
</dbReference>
<evidence type="ECO:0000259" key="6">
    <source>
        <dbReference type="Pfam" id="PF17210"/>
    </source>
</evidence>
<feature type="domain" description="SD-repeat containing protein B" evidence="6">
    <location>
        <begin position="660"/>
        <end position="726"/>
    </location>
</feature>
<dbReference type="EMBL" id="CP124755">
    <property type="protein sequence ID" value="WGZ90712.1"/>
    <property type="molecule type" value="Genomic_DNA"/>
</dbReference>
<dbReference type="Proteomes" id="UP001300672">
    <property type="component" value="Chromosome"/>
</dbReference>
<dbReference type="GO" id="GO:0005576">
    <property type="term" value="C:extracellular region"/>
    <property type="evidence" value="ECO:0007669"/>
    <property type="project" value="UniProtKB-SubCell"/>
</dbReference>
<sequence length="883" mass="95158">MKTHTQRMGLGLALLSLWLSLPASAADTVCDTSKNDFGGLVFRDYDDNGQHGLLEPGVAGITVKAFDSNNQEVASAVTGDNGVYVLASVSNGSHYRLEFSGLADTDEPSAQGTDSQTTVRFETAAARCDVKFGVNSPLQYCQTAPELVTSRFILGDQITGANQDKNALISINAGWSQYATGKDTNTHQSDLAFWQPVDKKPRAVAIANKVGSIYGIAWDRKNNYLYAAAYHKVQSGYGPGGRGQIYRIAMDPKTGVPTQEPEAWVNVETDLGISVCGEHGNDLLNQYDTTIFNQVGKCSLGDLDLSEDGQTLFVTNLTTKEIIGIDTAKQTKVGQWAFPSNQASCKNAPDDVRPFGLKYHHGLLYVGAVCSGEVSRTANLATARDELRAYVFSLNTTSNAWTEVLNYDWSKQRYGIYKTQLDPWLSSMDQISASRFAKGTPRNWVTDNSQMLTDIEFVGNDMVLGFRGRLADQWGVDLPYSRTTPTVVSALNYTTNTVGDIVCVGYDNVTKSYMWESNDHTNNLGVCAGRSASNSGYIHPDTNYDLNNTDTRYHNDALDDGEFYWGDGGAPIYGTTARHYEISQGGLAQIGTGPIIMSALTPPNSLGVGYDQSSGFVWMDNNNGAPTGAYVAYDSSSPESFSKSAGLGDIEALCLPAPVQIGNRVWSDNNKNGIQDPGEAGLANVEITLSCGVNTVKTTTASDGTYYFSNAENGNATFLKTGMLCTLTPGAVPSTTDTYEATLANVQTDTTNNALVDVRDSDTAAGQGVDFTVGQPGENNHSFDFGFAPLPKNIDLELSKEVSKDTVIRGEEFIYILSIHNNSSNPASAVQVKDVLPAGLVYVSDDGQSVYGKDVFDETLGVWNVEDLPATQTKVLHITVKAP</sequence>
<evidence type="ECO:0000259" key="5">
    <source>
        <dbReference type="Pfam" id="PF01345"/>
    </source>
</evidence>
<dbReference type="InterPro" id="IPR001434">
    <property type="entry name" value="OmcB-like_DUF11"/>
</dbReference>
<evidence type="ECO:0000256" key="2">
    <source>
        <dbReference type="ARBA" id="ARBA00022525"/>
    </source>
</evidence>
<dbReference type="Pfam" id="PF17210">
    <property type="entry name" value="SdrD_B"/>
    <property type="match status" value="2"/>
</dbReference>
<dbReference type="InterPro" id="IPR033764">
    <property type="entry name" value="Sdr_B"/>
</dbReference>
<dbReference type="PANTHER" id="PTHR23303">
    <property type="entry name" value="CARBOXYPEPTIDASE REGULATORY REGION-CONTAINING"/>
    <property type="match status" value="1"/>
</dbReference>
<dbReference type="InterPro" id="IPR013783">
    <property type="entry name" value="Ig-like_fold"/>
</dbReference>
<feature type="domain" description="DUF11" evidence="5">
    <location>
        <begin position="795"/>
        <end position="881"/>
    </location>
</feature>
<evidence type="ECO:0000256" key="3">
    <source>
        <dbReference type="ARBA" id="ARBA00022729"/>
    </source>
</evidence>
<gene>
    <name evidence="7" type="ORF">QJT80_14645</name>
</gene>
<organism evidence="7">
    <name type="scientific">Candidatus Thiocaldithrix dubininis</name>
    <dbReference type="NCBI Taxonomy" id="3080823"/>
    <lineage>
        <taxon>Bacteria</taxon>
        <taxon>Pseudomonadati</taxon>
        <taxon>Pseudomonadota</taxon>
        <taxon>Gammaproteobacteria</taxon>
        <taxon>Thiotrichales</taxon>
        <taxon>Thiotrichaceae</taxon>
        <taxon>Candidatus Thiocaldithrix</taxon>
    </lineage>
</organism>
<evidence type="ECO:0000313" key="7">
    <source>
        <dbReference type="EMBL" id="WGZ90712.1"/>
    </source>
</evidence>
<accession>A0AA95H4A1</accession>
<evidence type="ECO:0000256" key="1">
    <source>
        <dbReference type="ARBA" id="ARBA00004613"/>
    </source>
</evidence>
<dbReference type="SUPFAM" id="SSF63825">
    <property type="entry name" value="YWTD domain"/>
    <property type="match status" value="1"/>
</dbReference>
<feature type="signal peptide" evidence="4">
    <location>
        <begin position="1"/>
        <end position="25"/>
    </location>
</feature>
<dbReference type="KEGG" id="tdu:QJT80_14645"/>
<reference evidence="7" key="1">
    <citation type="journal article" date="2023" name="Int. J. Mol. Sci.">
        <title>Metagenomics Revealed a New Genus 'Candidatus Thiocaldithrix dubininis' gen. nov., sp. nov. and a New Species 'Candidatus Thiothrix putei' sp. nov. in the Family Thiotrichaceae, Some Members of Which Have Traits of Both Na+- and H+-Motive Energetics.</title>
        <authorList>
            <person name="Ravin N.V."/>
            <person name="Muntyan M.S."/>
            <person name="Smolyakov D.D."/>
            <person name="Rudenko T.S."/>
            <person name="Beletsky A.V."/>
            <person name="Mardanov A.V."/>
            <person name="Grabovich M.Y."/>
        </authorList>
    </citation>
    <scope>NUCLEOTIDE SEQUENCE</scope>
    <source>
        <strain evidence="7">GKL-01</strain>
    </source>
</reference>
<feature type="domain" description="SD-repeat containing protein B" evidence="6">
    <location>
        <begin position="37"/>
        <end position="117"/>
    </location>
</feature>
<dbReference type="Gene3D" id="2.60.40.10">
    <property type="entry name" value="Immunoglobulins"/>
    <property type="match status" value="2"/>
</dbReference>
<feature type="chain" id="PRO_5041654407" evidence="4">
    <location>
        <begin position="26"/>
        <end position="883"/>
    </location>
</feature>
<evidence type="ECO:0000256" key="4">
    <source>
        <dbReference type="SAM" id="SignalP"/>
    </source>
</evidence>
<dbReference type="InterPro" id="IPR047589">
    <property type="entry name" value="DUF11_rpt"/>
</dbReference>
<proteinExistence type="predicted"/>
<dbReference type="Pfam" id="PF01345">
    <property type="entry name" value="DUF11"/>
    <property type="match status" value="1"/>
</dbReference>
<comment type="subcellular location">
    <subcellularLocation>
        <location evidence="1">Secreted</location>
    </subcellularLocation>
</comment>
<protein>
    <submittedName>
        <fullName evidence="7">SdrD B-like domain-containing protein</fullName>
    </submittedName>
</protein>
<reference evidence="7" key="2">
    <citation type="submission" date="2023-04" db="EMBL/GenBank/DDBJ databases">
        <authorList>
            <person name="Beletskiy A.V."/>
            <person name="Mardanov A.V."/>
            <person name="Ravin N.V."/>
        </authorList>
    </citation>
    <scope>NUCLEOTIDE SEQUENCE</scope>
    <source>
        <strain evidence="7">GKL-01</strain>
    </source>
</reference>
<name>A0AA95H4A1_9GAMM</name>
<dbReference type="NCBIfam" id="TIGR01451">
    <property type="entry name" value="B_ant_repeat"/>
    <property type="match status" value="1"/>
</dbReference>
<keyword evidence="3 4" id="KW-0732">Signal</keyword>